<comment type="caution">
    <text evidence="2">The sequence shown here is derived from an EMBL/GenBank/DDBJ whole genome shotgun (WGS) entry which is preliminary data.</text>
</comment>
<evidence type="ECO:0000256" key="1">
    <source>
        <dbReference type="SAM" id="SignalP"/>
    </source>
</evidence>
<organism evidence="2 3">
    <name type="scientific">Fluviicoccus keumensis</name>
    <dbReference type="NCBI Taxonomy" id="1435465"/>
    <lineage>
        <taxon>Bacteria</taxon>
        <taxon>Pseudomonadati</taxon>
        <taxon>Pseudomonadota</taxon>
        <taxon>Gammaproteobacteria</taxon>
        <taxon>Moraxellales</taxon>
        <taxon>Moraxellaceae</taxon>
        <taxon>Fluviicoccus</taxon>
    </lineage>
</organism>
<dbReference type="Proteomes" id="UP000292423">
    <property type="component" value="Unassembled WGS sequence"/>
</dbReference>
<reference evidence="2 3" key="1">
    <citation type="submission" date="2019-02" db="EMBL/GenBank/DDBJ databases">
        <title>Genomic Encyclopedia of Type Strains, Phase IV (KMG-IV): sequencing the most valuable type-strain genomes for metagenomic binning, comparative biology and taxonomic classification.</title>
        <authorList>
            <person name="Goeker M."/>
        </authorList>
    </citation>
    <scope>NUCLEOTIDE SEQUENCE [LARGE SCALE GENOMIC DNA]</scope>
    <source>
        <strain evidence="2 3">DSM 105135</strain>
    </source>
</reference>
<accession>A0A4Q7ZBY2</accession>
<gene>
    <name evidence="2" type="ORF">EV700_0116</name>
</gene>
<keyword evidence="1" id="KW-0732">Signal</keyword>
<dbReference type="EMBL" id="SHKX01000003">
    <property type="protein sequence ID" value="RZU48142.1"/>
    <property type="molecule type" value="Genomic_DNA"/>
</dbReference>
<dbReference type="AlphaFoldDB" id="A0A4Q7ZBY2"/>
<proteinExistence type="predicted"/>
<name>A0A4Q7ZBY2_9GAMM</name>
<evidence type="ECO:0000313" key="2">
    <source>
        <dbReference type="EMBL" id="RZU48142.1"/>
    </source>
</evidence>
<feature type="signal peptide" evidence="1">
    <location>
        <begin position="1"/>
        <end position="31"/>
    </location>
</feature>
<protein>
    <recommendedName>
        <fullName evidence="4">DUF2946 family protein</fullName>
    </recommendedName>
</protein>
<evidence type="ECO:0008006" key="4">
    <source>
        <dbReference type="Google" id="ProtNLM"/>
    </source>
</evidence>
<sequence>MNQNRLTRKRLSVLLSLLLTAFLFCQGVAKAAALIPALSQVVVATVPLSCHERIQPLHTTTEADCDTGCQHLDKAYSPESQPSSWVHLPLVFIFFMPALQGEAGSPIAFASLPWHDPPGDPPIPIRFQRFLK</sequence>
<feature type="chain" id="PRO_5020311546" description="DUF2946 family protein" evidence="1">
    <location>
        <begin position="32"/>
        <end position="132"/>
    </location>
</feature>
<evidence type="ECO:0000313" key="3">
    <source>
        <dbReference type="Proteomes" id="UP000292423"/>
    </source>
</evidence>
<dbReference type="RefSeq" id="WP_130410422.1">
    <property type="nucleotide sequence ID" value="NZ_SHKX01000003.1"/>
</dbReference>
<keyword evidence="3" id="KW-1185">Reference proteome</keyword>